<gene>
    <name evidence="2" type="ORF">BWY43_00306</name>
</gene>
<dbReference type="Proteomes" id="UP000485367">
    <property type="component" value="Unassembled WGS sequence"/>
</dbReference>
<proteinExistence type="predicted"/>
<name>A0A1V5SEH6_9BACT</name>
<protein>
    <submittedName>
        <fullName evidence="2">Uncharacterized protein</fullName>
    </submittedName>
</protein>
<feature type="transmembrane region" description="Helical" evidence="1">
    <location>
        <begin position="7"/>
        <end position="27"/>
    </location>
</feature>
<reference evidence="2" key="1">
    <citation type="submission" date="2017-02" db="EMBL/GenBank/DDBJ databases">
        <title>Delving into the versatile metabolic prowess of the omnipresent phylum Bacteroidetes.</title>
        <authorList>
            <person name="Nobu M.K."/>
            <person name="Mei R."/>
            <person name="Narihiro T."/>
            <person name="Kuroda K."/>
            <person name="Liu W.-T."/>
        </authorList>
    </citation>
    <scope>NUCLEOTIDE SEQUENCE</scope>
    <source>
        <strain evidence="2">ADurb.Bin280</strain>
    </source>
</reference>
<feature type="transmembrane region" description="Helical" evidence="1">
    <location>
        <begin position="33"/>
        <end position="51"/>
    </location>
</feature>
<sequence>MSKTALIIVGIVVLVMGLLALFVPGWLGATEPTWHAVVKVVVGLIALYVGSTDKAEK</sequence>
<accession>A0A1V5SEH6</accession>
<keyword evidence="1" id="KW-0812">Transmembrane</keyword>
<organism evidence="2">
    <name type="scientific">candidate division WS2 bacterium ADurb.Bin280</name>
    <dbReference type="NCBI Taxonomy" id="1852829"/>
    <lineage>
        <taxon>Bacteria</taxon>
        <taxon>candidate division WS2</taxon>
    </lineage>
</organism>
<comment type="caution">
    <text evidence="2">The sequence shown here is derived from an EMBL/GenBank/DDBJ whole genome shotgun (WGS) entry which is preliminary data.</text>
</comment>
<keyword evidence="1" id="KW-1133">Transmembrane helix</keyword>
<dbReference type="EMBL" id="MWBO01000018">
    <property type="protein sequence ID" value="OQA52885.1"/>
    <property type="molecule type" value="Genomic_DNA"/>
</dbReference>
<evidence type="ECO:0000313" key="2">
    <source>
        <dbReference type="EMBL" id="OQA52885.1"/>
    </source>
</evidence>
<dbReference type="AlphaFoldDB" id="A0A1V5SEH6"/>
<evidence type="ECO:0000256" key="1">
    <source>
        <dbReference type="SAM" id="Phobius"/>
    </source>
</evidence>
<keyword evidence="1" id="KW-0472">Membrane</keyword>